<dbReference type="SUPFAM" id="SSF75005">
    <property type="entry name" value="Arabinanase/levansucrase/invertase"/>
    <property type="match status" value="1"/>
</dbReference>
<evidence type="ECO:0000313" key="6">
    <source>
        <dbReference type="Proteomes" id="UP001321018"/>
    </source>
</evidence>
<organism evidence="5 6">
    <name type="scientific">Natronoglomus mannanivorans</name>
    <dbReference type="NCBI Taxonomy" id="2979990"/>
    <lineage>
        <taxon>Archaea</taxon>
        <taxon>Methanobacteriati</taxon>
        <taxon>Methanobacteriota</taxon>
        <taxon>Stenosarchaea group</taxon>
        <taxon>Halobacteria</taxon>
        <taxon>Halobacteriales</taxon>
        <taxon>Natrialbaceae</taxon>
        <taxon>Natronoglomus</taxon>
    </lineage>
</organism>
<dbReference type="CDD" id="cd18617">
    <property type="entry name" value="GH43_XynB-like"/>
    <property type="match status" value="1"/>
</dbReference>
<evidence type="ECO:0000259" key="4">
    <source>
        <dbReference type="Pfam" id="PF17851"/>
    </source>
</evidence>
<dbReference type="PANTHER" id="PTHR42812:SF12">
    <property type="entry name" value="BETA-XYLOSIDASE-RELATED"/>
    <property type="match status" value="1"/>
</dbReference>
<dbReference type="Pfam" id="PF04616">
    <property type="entry name" value="Glyco_hydro_43"/>
    <property type="match status" value="1"/>
</dbReference>
<dbReference type="Proteomes" id="UP001321018">
    <property type="component" value="Unassembled WGS sequence"/>
</dbReference>
<dbReference type="AlphaFoldDB" id="A0AAP2YX83"/>
<evidence type="ECO:0000313" key="5">
    <source>
        <dbReference type="EMBL" id="MCU4741000.1"/>
    </source>
</evidence>
<proteinExistence type="inferred from homology"/>
<accession>A0AAP2YX83</accession>
<feature type="domain" description="Beta-xylosidase C-terminal Concanavalin A-like" evidence="4">
    <location>
        <begin position="326"/>
        <end position="527"/>
    </location>
</feature>
<keyword evidence="2 5" id="KW-0378">Hydrolase</keyword>
<evidence type="ECO:0000256" key="2">
    <source>
        <dbReference type="ARBA" id="ARBA00022801"/>
    </source>
</evidence>
<dbReference type="Gene3D" id="2.115.10.20">
    <property type="entry name" value="Glycosyl hydrolase domain, family 43"/>
    <property type="match status" value="1"/>
</dbReference>
<sequence length="544" mass="60163">MHAENPILPGFHPDPSICRVGEDYFLATSSFEYFPGVPLFHSRNLVDWEPIGHALTRDDQLPLETADSSKGVFAPTLRHHDGTFYLITTNVSAGGHFVVTADDPRGEWSDPTWIDAPGIDPDLFWDDRGDGDPTVYVTYRGGPDGIEQAEVDLETGALGEPRQLCNRLEGDYTEAPHLYEIDGTYYLLVAEGGTHTKHMVSVARADDPTEPFESHPDNPVLSHRNVSGMFNPIQATGHGDLVQAHDGSWWLVFLGIRKHGGHPGWHHLGRETFLAPVEWNEGWPVVNGGEPVELDLEVDLDVETANPNPSPEPSADLEADSRWETRDPFAGDELGPEWNYRHNPERDRYELADGTGALVLHGSPATLEDEQPTFVGRRQQHFDCLARTRLAFDPDPDVDVDEEAGLTVLYDDSHHYDLGVVRRGDDGERRAIVRQRVGDIEEITAETALPDGPVDLVCEATTETYRFALESAVDSAKPERETLTTAPTKYLATEVAGGFTGVYVGLYATGHGEPCETPARFESFEYRSTESEAKAEVEVEATTE</sequence>
<dbReference type="EMBL" id="JAOPKA010000003">
    <property type="protein sequence ID" value="MCU4741000.1"/>
    <property type="molecule type" value="Genomic_DNA"/>
</dbReference>
<gene>
    <name evidence="5" type="ORF">OB960_06245</name>
</gene>
<dbReference type="InterPro" id="IPR006710">
    <property type="entry name" value="Glyco_hydro_43"/>
</dbReference>
<dbReference type="InterPro" id="IPR023296">
    <property type="entry name" value="Glyco_hydro_beta-prop_sf"/>
</dbReference>
<dbReference type="SUPFAM" id="SSF49899">
    <property type="entry name" value="Concanavalin A-like lectins/glucanases"/>
    <property type="match status" value="1"/>
</dbReference>
<dbReference type="InterPro" id="IPR041542">
    <property type="entry name" value="GH43_C2"/>
</dbReference>
<keyword evidence="3" id="KW-0326">Glycosidase</keyword>
<reference evidence="5" key="1">
    <citation type="submission" date="2022-09" db="EMBL/GenBank/DDBJ databases">
        <title>Enrichment on poylsaccharides allowed isolation of novel metabolic and taxonomic groups of Haloarchaea.</title>
        <authorList>
            <person name="Sorokin D.Y."/>
            <person name="Elcheninov A.G."/>
            <person name="Khizhniak T.V."/>
            <person name="Kolganova T.V."/>
            <person name="Kublanov I.V."/>
        </authorList>
    </citation>
    <scope>NUCLEOTIDE SEQUENCE</scope>
    <source>
        <strain evidence="5">AArc-xg1-1</strain>
    </source>
</reference>
<comment type="caution">
    <text evidence="5">The sequence shown here is derived from an EMBL/GenBank/DDBJ whole genome shotgun (WGS) entry which is preliminary data.</text>
</comment>
<dbReference type="InterPro" id="IPR013320">
    <property type="entry name" value="ConA-like_dom_sf"/>
</dbReference>
<dbReference type="GO" id="GO:0005975">
    <property type="term" value="P:carbohydrate metabolic process"/>
    <property type="evidence" value="ECO:0007669"/>
    <property type="project" value="InterPro"/>
</dbReference>
<evidence type="ECO:0000256" key="1">
    <source>
        <dbReference type="ARBA" id="ARBA00009865"/>
    </source>
</evidence>
<protein>
    <submittedName>
        <fullName evidence="5">Glycoside hydrolase family 43 protein</fullName>
    </submittedName>
</protein>
<dbReference type="Gene3D" id="2.60.120.200">
    <property type="match status" value="1"/>
</dbReference>
<dbReference type="PANTHER" id="PTHR42812">
    <property type="entry name" value="BETA-XYLOSIDASE"/>
    <property type="match status" value="1"/>
</dbReference>
<dbReference type="RefSeq" id="WP_338002839.1">
    <property type="nucleotide sequence ID" value="NZ_JAOPKA010000003.1"/>
</dbReference>
<name>A0AAP2YX83_9EURY</name>
<evidence type="ECO:0000256" key="3">
    <source>
        <dbReference type="ARBA" id="ARBA00023295"/>
    </source>
</evidence>
<dbReference type="InterPro" id="IPR051795">
    <property type="entry name" value="Glycosyl_Hydrlase_43"/>
</dbReference>
<dbReference type="Pfam" id="PF17851">
    <property type="entry name" value="GH43_C2"/>
    <property type="match status" value="1"/>
</dbReference>
<comment type="similarity">
    <text evidence="1">Belongs to the glycosyl hydrolase 43 family.</text>
</comment>
<dbReference type="GO" id="GO:0004553">
    <property type="term" value="F:hydrolase activity, hydrolyzing O-glycosyl compounds"/>
    <property type="evidence" value="ECO:0007669"/>
    <property type="project" value="InterPro"/>
</dbReference>